<evidence type="ECO:0000256" key="4">
    <source>
        <dbReference type="ARBA" id="ARBA00022801"/>
    </source>
</evidence>
<dbReference type="EMBL" id="NIDE01000002">
    <property type="protein sequence ID" value="OWK45292.1"/>
    <property type="molecule type" value="Genomic_DNA"/>
</dbReference>
<feature type="region of interest" description="Disordered" evidence="7">
    <location>
        <begin position="63"/>
        <end position="107"/>
    </location>
</feature>
<comment type="similarity">
    <text evidence="1 6">Belongs to the XseB family.</text>
</comment>
<keyword evidence="5 6" id="KW-0269">Exonuclease</keyword>
<comment type="function">
    <text evidence="6">Bidirectionally degrades single-stranded DNA into large acid-insoluble oligonucleotides, which are then degraded further into small acid-soluble oligonucleotides.</text>
</comment>
<dbReference type="PANTHER" id="PTHR34137">
    <property type="entry name" value="EXODEOXYRIBONUCLEASE 7 SMALL SUBUNIT"/>
    <property type="match status" value="1"/>
</dbReference>
<evidence type="ECO:0000313" key="9">
    <source>
        <dbReference type="Proteomes" id="UP000214646"/>
    </source>
</evidence>
<comment type="subunit">
    <text evidence="6">Heterooligomer composed of large and small subunits.</text>
</comment>
<dbReference type="InterPro" id="IPR037004">
    <property type="entry name" value="Exonuc_VII_ssu_sf"/>
</dbReference>
<dbReference type="GO" id="GO:0005829">
    <property type="term" value="C:cytosol"/>
    <property type="evidence" value="ECO:0007669"/>
    <property type="project" value="TreeGrafter"/>
</dbReference>
<comment type="subcellular location">
    <subcellularLocation>
        <location evidence="6">Cytoplasm</location>
    </subcellularLocation>
</comment>
<evidence type="ECO:0000256" key="7">
    <source>
        <dbReference type="SAM" id="MobiDB-lite"/>
    </source>
</evidence>
<accession>A0A225DVA6</accession>
<protein>
    <recommendedName>
        <fullName evidence="6">Exodeoxyribonuclease 7 small subunit</fullName>
        <ecNumber evidence="6">3.1.11.6</ecNumber>
    </recommendedName>
    <alternativeName>
        <fullName evidence="6">Exodeoxyribonuclease VII small subunit</fullName>
        <shortName evidence="6">Exonuclease VII small subunit</shortName>
    </alternativeName>
</protein>
<keyword evidence="9" id="KW-1185">Reference proteome</keyword>
<dbReference type="SUPFAM" id="SSF116842">
    <property type="entry name" value="XseB-like"/>
    <property type="match status" value="1"/>
</dbReference>
<dbReference type="InterPro" id="IPR003761">
    <property type="entry name" value="Exonuc_VII_S"/>
</dbReference>
<gene>
    <name evidence="6" type="primary">xseB</name>
    <name evidence="8" type="ORF">FRUB_01623</name>
</gene>
<keyword evidence="2 6" id="KW-0963">Cytoplasm</keyword>
<evidence type="ECO:0000313" key="8">
    <source>
        <dbReference type="EMBL" id="OWK45292.1"/>
    </source>
</evidence>
<evidence type="ECO:0000256" key="1">
    <source>
        <dbReference type="ARBA" id="ARBA00009998"/>
    </source>
</evidence>
<evidence type="ECO:0000256" key="2">
    <source>
        <dbReference type="ARBA" id="ARBA00022490"/>
    </source>
</evidence>
<dbReference type="Pfam" id="PF02609">
    <property type="entry name" value="Exonuc_VII_S"/>
    <property type="match status" value="1"/>
</dbReference>
<feature type="compositionally biased region" description="Basic and acidic residues" evidence="7">
    <location>
        <begin position="67"/>
        <end position="86"/>
    </location>
</feature>
<dbReference type="EC" id="3.1.11.6" evidence="6"/>
<keyword evidence="4 6" id="KW-0378">Hydrolase</keyword>
<comment type="caution">
    <text evidence="8">The sequence shown here is derived from an EMBL/GenBank/DDBJ whole genome shotgun (WGS) entry which is preliminary data.</text>
</comment>
<dbReference type="RefSeq" id="WP_088253041.1">
    <property type="nucleotide sequence ID" value="NZ_NIDE01000002.1"/>
</dbReference>
<evidence type="ECO:0000256" key="3">
    <source>
        <dbReference type="ARBA" id="ARBA00022722"/>
    </source>
</evidence>
<keyword evidence="3 6" id="KW-0540">Nuclease</keyword>
<sequence>MPDQEPKLRFEQALGELERILRDLEDGTTTLEDALARYERGVGLLKQCYAQLRDAEQKIRQLSGLTEDGKPELKPFEHTAAVEKSKPPARRPKPPEPPPENGDEAPF</sequence>
<dbReference type="HAMAP" id="MF_00337">
    <property type="entry name" value="Exonuc_7_S"/>
    <property type="match status" value="1"/>
</dbReference>
<dbReference type="GO" id="GO:0006308">
    <property type="term" value="P:DNA catabolic process"/>
    <property type="evidence" value="ECO:0007669"/>
    <property type="project" value="UniProtKB-UniRule"/>
</dbReference>
<reference evidence="9" key="1">
    <citation type="submission" date="2017-06" db="EMBL/GenBank/DDBJ databases">
        <title>Genome analysis of Fimbriiglobus ruber SP5, the first member of the order Planctomycetales with confirmed chitinolytic capability.</title>
        <authorList>
            <person name="Ravin N.V."/>
            <person name="Rakitin A.L."/>
            <person name="Ivanova A.A."/>
            <person name="Beletsky A.V."/>
            <person name="Kulichevskaya I.S."/>
            <person name="Mardanov A.V."/>
            <person name="Dedysh S.N."/>
        </authorList>
    </citation>
    <scope>NUCLEOTIDE SEQUENCE [LARGE SCALE GENOMIC DNA]</scope>
    <source>
        <strain evidence="9">SP5</strain>
    </source>
</reference>
<dbReference type="OrthoDB" id="284990at2"/>
<evidence type="ECO:0000256" key="6">
    <source>
        <dbReference type="HAMAP-Rule" id="MF_00337"/>
    </source>
</evidence>
<dbReference type="Proteomes" id="UP000214646">
    <property type="component" value="Unassembled WGS sequence"/>
</dbReference>
<comment type="catalytic activity">
    <reaction evidence="6">
        <text>Exonucleolytic cleavage in either 5'- to 3'- or 3'- to 5'-direction to yield nucleoside 5'-phosphates.</text>
        <dbReference type="EC" id="3.1.11.6"/>
    </reaction>
</comment>
<dbReference type="GO" id="GO:0008855">
    <property type="term" value="F:exodeoxyribonuclease VII activity"/>
    <property type="evidence" value="ECO:0007669"/>
    <property type="project" value="UniProtKB-UniRule"/>
</dbReference>
<dbReference type="AlphaFoldDB" id="A0A225DVA6"/>
<dbReference type="Gene3D" id="1.10.287.1040">
    <property type="entry name" value="Exonuclease VII, small subunit"/>
    <property type="match status" value="1"/>
</dbReference>
<evidence type="ECO:0000256" key="5">
    <source>
        <dbReference type="ARBA" id="ARBA00022839"/>
    </source>
</evidence>
<name>A0A225DVA6_9BACT</name>
<dbReference type="PANTHER" id="PTHR34137:SF1">
    <property type="entry name" value="EXODEOXYRIBONUCLEASE 7 SMALL SUBUNIT"/>
    <property type="match status" value="1"/>
</dbReference>
<dbReference type="GO" id="GO:0009318">
    <property type="term" value="C:exodeoxyribonuclease VII complex"/>
    <property type="evidence" value="ECO:0007669"/>
    <property type="project" value="UniProtKB-UniRule"/>
</dbReference>
<dbReference type="NCBIfam" id="TIGR01280">
    <property type="entry name" value="xseB"/>
    <property type="match status" value="1"/>
</dbReference>
<dbReference type="NCBIfam" id="NF002140">
    <property type="entry name" value="PRK00977.1-4"/>
    <property type="match status" value="1"/>
</dbReference>
<proteinExistence type="inferred from homology"/>
<organism evidence="8 9">
    <name type="scientific">Fimbriiglobus ruber</name>
    <dbReference type="NCBI Taxonomy" id="1908690"/>
    <lineage>
        <taxon>Bacteria</taxon>
        <taxon>Pseudomonadati</taxon>
        <taxon>Planctomycetota</taxon>
        <taxon>Planctomycetia</taxon>
        <taxon>Gemmatales</taxon>
        <taxon>Gemmataceae</taxon>
        <taxon>Fimbriiglobus</taxon>
    </lineage>
</organism>